<organism evidence="2 3">
    <name type="scientific">Lithospermum erythrorhizon</name>
    <name type="common">Purple gromwell</name>
    <name type="synonym">Lithospermum officinale var. erythrorhizon</name>
    <dbReference type="NCBI Taxonomy" id="34254"/>
    <lineage>
        <taxon>Eukaryota</taxon>
        <taxon>Viridiplantae</taxon>
        <taxon>Streptophyta</taxon>
        <taxon>Embryophyta</taxon>
        <taxon>Tracheophyta</taxon>
        <taxon>Spermatophyta</taxon>
        <taxon>Magnoliopsida</taxon>
        <taxon>eudicotyledons</taxon>
        <taxon>Gunneridae</taxon>
        <taxon>Pentapetalae</taxon>
        <taxon>asterids</taxon>
        <taxon>lamiids</taxon>
        <taxon>Boraginales</taxon>
        <taxon>Boraginaceae</taxon>
        <taxon>Boraginoideae</taxon>
        <taxon>Lithospermeae</taxon>
        <taxon>Lithospermum</taxon>
    </lineage>
</organism>
<protein>
    <submittedName>
        <fullName evidence="2">Uncharacterized protein</fullName>
    </submittedName>
</protein>
<feature type="region of interest" description="Disordered" evidence="1">
    <location>
        <begin position="27"/>
        <end position="143"/>
    </location>
</feature>
<accession>A0AAV3R308</accession>
<keyword evidence="3" id="KW-1185">Reference proteome</keyword>
<dbReference type="AlphaFoldDB" id="A0AAV3R308"/>
<proteinExistence type="predicted"/>
<feature type="compositionally biased region" description="Basic and acidic residues" evidence="1">
    <location>
        <begin position="129"/>
        <end position="143"/>
    </location>
</feature>
<gene>
    <name evidence="2" type="ORF">LIER_24642</name>
</gene>
<evidence type="ECO:0000313" key="3">
    <source>
        <dbReference type="Proteomes" id="UP001454036"/>
    </source>
</evidence>
<reference evidence="2 3" key="1">
    <citation type="submission" date="2024-01" db="EMBL/GenBank/DDBJ databases">
        <title>The complete chloroplast genome sequence of Lithospermum erythrorhizon: insights into the phylogenetic relationship among Boraginaceae species and the maternal lineages of purple gromwells.</title>
        <authorList>
            <person name="Okada T."/>
            <person name="Watanabe K."/>
        </authorList>
    </citation>
    <scope>NUCLEOTIDE SEQUENCE [LARGE SCALE GENOMIC DNA]</scope>
</reference>
<comment type="caution">
    <text evidence="2">The sequence shown here is derived from an EMBL/GenBank/DDBJ whole genome shotgun (WGS) entry which is preliminary data.</text>
</comment>
<dbReference type="EMBL" id="BAABME010007214">
    <property type="protein sequence ID" value="GAA0170363.1"/>
    <property type="molecule type" value="Genomic_DNA"/>
</dbReference>
<feature type="compositionally biased region" description="Basic and acidic residues" evidence="1">
    <location>
        <begin position="42"/>
        <end position="79"/>
    </location>
</feature>
<feature type="compositionally biased region" description="Acidic residues" evidence="1">
    <location>
        <begin position="97"/>
        <end position="107"/>
    </location>
</feature>
<evidence type="ECO:0000313" key="2">
    <source>
        <dbReference type="EMBL" id="GAA0170363.1"/>
    </source>
</evidence>
<evidence type="ECO:0000256" key="1">
    <source>
        <dbReference type="SAM" id="MobiDB-lite"/>
    </source>
</evidence>
<name>A0AAV3R308_LITER</name>
<dbReference type="Proteomes" id="UP001454036">
    <property type="component" value="Unassembled WGS sequence"/>
</dbReference>
<sequence length="143" mass="15888">MHFFYLLPIVESRDVVETQHADVTGEKDHLVDIPIQQQQEVDVTREDAENHSPHADDVISTHSEGSETRESGSKERSGEESEEGSGEESKEGADSVDLSEEDNVNEEVVDRGRRSRGGRGGAVARHGRDKAEEREDPIRRVGL</sequence>